<comment type="caution">
    <text evidence="1">The sequence shown here is derived from an EMBL/GenBank/DDBJ whole genome shotgun (WGS) entry which is preliminary data.</text>
</comment>
<dbReference type="AlphaFoldDB" id="A0A3L7D8D1"/>
<dbReference type="Proteomes" id="UP000266922">
    <property type="component" value="Unassembled WGS sequence"/>
</dbReference>
<reference evidence="1 2" key="1">
    <citation type="submission" date="2018-10" db="EMBL/GenBank/DDBJ databases">
        <title>Geobacillus stearothermophilus in processing lines of powdered infant formula.</title>
        <authorList>
            <person name="Rhee M.S."/>
            <person name="Choi I.-G."/>
            <person name="Cho T.J."/>
            <person name="Park B."/>
        </authorList>
    </citation>
    <scope>NUCLEOTIDE SEQUENCE [LARGE SCALE GENOMIC DNA]</scope>
    <source>
        <strain evidence="1 2">FHS-PPGT130</strain>
    </source>
</reference>
<dbReference type="EMBL" id="RCTJ01000074">
    <property type="protein sequence ID" value="RLQ13060.1"/>
    <property type="molecule type" value="Genomic_DNA"/>
</dbReference>
<accession>A0A3L7D8D1</accession>
<protein>
    <recommendedName>
        <fullName evidence="3">Flagellar protein</fullName>
    </recommendedName>
</protein>
<sequence>MNLENCPVCGRLFVRSPFRDICPSCHEEEERQFQTVVQFLRRRENRLATMEQIVDATGVPETLLVKFIKSGRLTLAQLPNLGYPCDRCGKLIREGRMCADCSKDLQRQLEMAKKEEEQKKKQVFRTYYTDEERNGR</sequence>
<evidence type="ECO:0008006" key="3">
    <source>
        <dbReference type="Google" id="ProtNLM"/>
    </source>
</evidence>
<dbReference type="InterPro" id="IPR022258">
    <property type="entry name" value="Flagellar_operon_YvyF"/>
</dbReference>
<name>A0A3L7D8D1_GEOSE</name>
<organism evidence="1 2">
    <name type="scientific">Geobacillus stearothermophilus</name>
    <name type="common">Bacillus stearothermophilus</name>
    <dbReference type="NCBI Taxonomy" id="1422"/>
    <lineage>
        <taxon>Bacteria</taxon>
        <taxon>Bacillati</taxon>
        <taxon>Bacillota</taxon>
        <taxon>Bacilli</taxon>
        <taxon>Bacillales</taxon>
        <taxon>Anoxybacillaceae</taxon>
        <taxon>Geobacillus</taxon>
    </lineage>
</organism>
<dbReference type="NCBIfam" id="TIGR03826">
    <property type="entry name" value="YvyF"/>
    <property type="match status" value="1"/>
</dbReference>
<proteinExistence type="predicted"/>
<evidence type="ECO:0000313" key="2">
    <source>
        <dbReference type="Proteomes" id="UP000266922"/>
    </source>
</evidence>
<evidence type="ECO:0000313" key="1">
    <source>
        <dbReference type="EMBL" id="RLQ13060.1"/>
    </source>
</evidence>
<gene>
    <name evidence="1" type="ORF">D9548_13900</name>
</gene>